<feature type="domain" description="PNPLA" evidence="5">
    <location>
        <begin position="308"/>
        <end position="577"/>
    </location>
</feature>
<evidence type="ECO:0000256" key="2">
    <source>
        <dbReference type="ARBA" id="ARBA00022963"/>
    </source>
</evidence>
<reference evidence="7" key="1">
    <citation type="journal article" date="2019" name="Int. J. Syst. Evol. Microbiol.">
        <title>The Global Catalogue of Microorganisms (GCM) 10K type strain sequencing project: providing services to taxonomists for standard genome sequencing and annotation.</title>
        <authorList>
            <consortium name="The Broad Institute Genomics Platform"/>
            <consortium name="The Broad Institute Genome Sequencing Center for Infectious Disease"/>
            <person name="Wu L."/>
            <person name="Ma J."/>
        </authorList>
    </citation>
    <scope>NUCLEOTIDE SEQUENCE [LARGE SCALE GENOMIC DNA]</scope>
    <source>
        <strain evidence="7">JCM 17804</strain>
    </source>
</reference>
<dbReference type="Gene3D" id="3.40.1090.10">
    <property type="entry name" value="Cytosolic phospholipase A2 catalytic domain"/>
    <property type="match status" value="2"/>
</dbReference>
<evidence type="ECO:0000313" key="7">
    <source>
        <dbReference type="Proteomes" id="UP001500975"/>
    </source>
</evidence>
<dbReference type="InterPro" id="IPR002641">
    <property type="entry name" value="PNPLA_dom"/>
</dbReference>
<accession>A0ABP8I703</accession>
<keyword evidence="2" id="KW-0442">Lipid degradation</keyword>
<dbReference type="InterPro" id="IPR016035">
    <property type="entry name" value="Acyl_Trfase/lysoPLipase"/>
</dbReference>
<keyword evidence="7" id="KW-1185">Reference proteome</keyword>
<proteinExistence type="predicted"/>
<dbReference type="EMBL" id="BAABGJ010000076">
    <property type="protein sequence ID" value="GAA4352617.1"/>
    <property type="molecule type" value="Genomic_DNA"/>
</dbReference>
<keyword evidence="4" id="KW-1133">Transmembrane helix</keyword>
<evidence type="ECO:0000259" key="5">
    <source>
        <dbReference type="Pfam" id="PF01734"/>
    </source>
</evidence>
<keyword evidence="4" id="KW-0812">Transmembrane</keyword>
<name>A0ABP8I703_9BURK</name>
<organism evidence="6 7">
    <name type="scientific">Variovorax defluvii</name>
    <dbReference type="NCBI Taxonomy" id="913761"/>
    <lineage>
        <taxon>Bacteria</taxon>
        <taxon>Pseudomonadati</taxon>
        <taxon>Pseudomonadota</taxon>
        <taxon>Betaproteobacteria</taxon>
        <taxon>Burkholderiales</taxon>
        <taxon>Comamonadaceae</taxon>
        <taxon>Variovorax</taxon>
    </lineage>
</organism>
<dbReference type="Pfam" id="PF01734">
    <property type="entry name" value="Patatin"/>
    <property type="match status" value="1"/>
</dbReference>
<dbReference type="Proteomes" id="UP001500975">
    <property type="component" value="Unassembled WGS sequence"/>
</dbReference>
<keyword evidence="1" id="KW-0378">Hydrolase</keyword>
<dbReference type="Pfam" id="PF20308">
    <property type="entry name" value="TPR-S"/>
    <property type="match status" value="1"/>
</dbReference>
<evidence type="ECO:0000256" key="1">
    <source>
        <dbReference type="ARBA" id="ARBA00022801"/>
    </source>
</evidence>
<evidence type="ECO:0000313" key="6">
    <source>
        <dbReference type="EMBL" id="GAA4352617.1"/>
    </source>
</evidence>
<dbReference type="InterPro" id="IPR046880">
    <property type="entry name" value="TPR-S"/>
</dbReference>
<comment type="caution">
    <text evidence="6">The sequence shown here is derived from an EMBL/GenBank/DDBJ whole genome shotgun (WGS) entry which is preliminary data.</text>
</comment>
<dbReference type="RefSeq" id="WP_345540383.1">
    <property type="nucleotide sequence ID" value="NZ_BAABGJ010000076.1"/>
</dbReference>
<protein>
    <recommendedName>
        <fullName evidence="5">PNPLA domain-containing protein</fullName>
    </recommendedName>
</protein>
<feature type="transmembrane region" description="Helical" evidence="4">
    <location>
        <begin position="843"/>
        <end position="861"/>
    </location>
</feature>
<evidence type="ECO:0000256" key="4">
    <source>
        <dbReference type="SAM" id="Phobius"/>
    </source>
</evidence>
<sequence>MTTTISVEERARAALAGQYGTPDELIKLVDQLKRERRFSHARHLLERLRLQREVTTDPRLRLVVAQKLALVTYKDADLPGDLKFERALDILRSVEDLETTKDPETLGLAGAIYKRKWEFQSNERDLETSAAFYRRGFAEGVEKDFGYTAVNAAFVLDLLADLESPDGPRRSLREGNPDLRRRQAIDIREQIAATLPALWEKPGLEWLRSTWWFPVTLGEAFFGLRKFDEARTWLRRAASIPSVPDWEQESTARQLAALFNLMSRQATSTGEAPDPRAREVLRDFLKALSSVSDADAALDSVVRGKIGLALSGGGFRAALYHIGVLARLAELDLLRHVEYLSCVSGGSIVGAHYYLEVRHLLRTKHDADITRDDFIDIVDRVQRDFLAGVQRNIRVRVAAEWTTNLRLIFQPDYTRTRRAGELYEKEIFSRVRDGEGHKARFINELKIIPAGESADFRPKDHNWRRAAKVPILVLNATTLNTGHNWQFTASWMGEPPGGIDTEIDANYRLRRMYYDQAPPPHQRMRLGYAVAASACVPGIFEPLPLAKLYERLTPESDRKVRPVVRLVDGGVHDNQGTSALLEQGCSVLLVSDASGQMDHEDAPSNSLLGVPLRANSILQSRIRTSQYEDLMSRHRAGTLKGLMFVHLKRDLETRSVDWIGCQDPSEPAPLRALTSYGIQKGIQRRLAALRTDLDSFTDTEAFALMASGYRVTETSLKEPLLGFPTEKALSHDWDFLAISPLLEQPSVLSPLALWLERQLGIGSRIAFKVWFINSYLQVLVGLIGVAILGAVLFNWRQLFALQFTPPPITVGAAILAAGTFLLGIFGLGAIARLLDYRKTLRDIALGIGMAFFGFVVARLHLHVFDPLFLRQGRLPVLFGFADVAAARERERAERERSQSLENAAAGRRTGFAVQQSEGFMYSAKRTLDPETELKVTRAIFELSDGVPASDRRGAGLQLLPVGGTGWNIAYDVDWERQRVRIHHLVRAGQEEQAPS</sequence>
<dbReference type="PANTHER" id="PTHR14226">
    <property type="entry name" value="NEUROPATHY TARGET ESTERASE/SWISS CHEESE D.MELANOGASTER"/>
    <property type="match status" value="1"/>
</dbReference>
<keyword evidence="4" id="KW-0472">Membrane</keyword>
<feature type="transmembrane region" description="Helical" evidence="4">
    <location>
        <begin position="775"/>
        <end position="795"/>
    </location>
</feature>
<dbReference type="SUPFAM" id="SSF52151">
    <property type="entry name" value="FabD/lysophospholipase-like"/>
    <property type="match status" value="1"/>
</dbReference>
<evidence type="ECO:0000256" key="3">
    <source>
        <dbReference type="ARBA" id="ARBA00023098"/>
    </source>
</evidence>
<keyword evidence="3" id="KW-0443">Lipid metabolism</keyword>
<gene>
    <name evidence="6" type="ORF">GCM10023165_42100</name>
</gene>
<feature type="transmembrane region" description="Helical" evidence="4">
    <location>
        <begin position="807"/>
        <end position="831"/>
    </location>
</feature>
<dbReference type="InterPro" id="IPR050301">
    <property type="entry name" value="NTE"/>
</dbReference>
<dbReference type="PANTHER" id="PTHR14226:SF78">
    <property type="entry name" value="SLR0060 PROTEIN"/>
    <property type="match status" value="1"/>
</dbReference>